<evidence type="ECO:0000256" key="4">
    <source>
        <dbReference type="ARBA" id="ARBA00022801"/>
    </source>
</evidence>
<evidence type="ECO:0000256" key="3">
    <source>
        <dbReference type="ARBA" id="ARBA00022723"/>
    </source>
</evidence>
<organism evidence="7">
    <name type="scientific">Streptomyces sp. R02</name>
    <dbReference type="NCBI Taxonomy" id="3238623"/>
    <lineage>
        <taxon>Bacteria</taxon>
        <taxon>Bacillati</taxon>
        <taxon>Actinomycetota</taxon>
        <taxon>Actinomycetes</taxon>
        <taxon>Kitasatosporales</taxon>
        <taxon>Streptomycetaceae</taxon>
        <taxon>Streptomyces</taxon>
    </lineage>
</organism>
<geneLocation type="plasmid" evidence="7">
    <name>unnamed1</name>
</geneLocation>
<keyword evidence="3" id="KW-0479">Metal-binding</keyword>
<name>A0AB39M0I2_9ACTN</name>
<dbReference type="PANTHER" id="PTHR46193">
    <property type="entry name" value="6-PHOSPHOGLUCONATE PHOSPHATASE"/>
    <property type="match status" value="1"/>
</dbReference>
<dbReference type="RefSeq" id="WP_369153518.1">
    <property type="nucleotide sequence ID" value="NZ_CP163430.1"/>
</dbReference>
<reference evidence="7" key="1">
    <citation type="submission" date="2024-07" db="EMBL/GenBank/DDBJ databases">
        <authorList>
            <person name="Yu S.T."/>
        </authorList>
    </citation>
    <scope>NUCLEOTIDE SEQUENCE</scope>
    <source>
        <strain evidence="7">R02</strain>
        <plasmid evidence="7">unnamed1</plasmid>
    </source>
</reference>
<keyword evidence="5" id="KW-0460">Magnesium</keyword>
<protein>
    <submittedName>
        <fullName evidence="7">HAD family hydrolase</fullName>
    </submittedName>
</protein>
<dbReference type="GO" id="GO:0046872">
    <property type="term" value="F:metal ion binding"/>
    <property type="evidence" value="ECO:0007669"/>
    <property type="project" value="UniProtKB-KW"/>
</dbReference>
<keyword evidence="7" id="KW-0614">Plasmid</keyword>
<dbReference type="SFLD" id="SFLDG01129">
    <property type="entry name" value="C1.5:_HAD__Beta-PGM__Phosphata"/>
    <property type="match status" value="1"/>
</dbReference>
<comment type="similarity">
    <text evidence="2">Belongs to the HAD-like hydrolase superfamily. CbbY/CbbZ/Gph/YieH family.</text>
</comment>
<dbReference type="NCBIfam" id="TIGR01509">
    <property type="entry name" value="HAD-SF-IA-v3"/>
    <property type="match status" value="1"/>
</dbReference>
<dbReference type="Gene3D" id="1.10.150.240">
    <property type="entry name" value="Putative phosphatase, domain 2"/>
    <property type="match status" value="1"/>
</dbReference>
<dbReference type="EMBL" id="CP163430">
    <property type="protein sequence ID" value="XDP98442.1"/>
    <property type="molecule type" value="Genomic_DNA"/>
</dbReference>
<dbReference type="Gene3D" id="3.40.50.1000">
    <property type="entry name" value="HAD superfamily/HAD-like"/>
    <property type="match status" value="1"/>
</dbReference>
<sequence>MRVDPQPGPDGPPQAAMSGARGTLPEAVLFDHDGVLVDSVGPDFEACLRLFREHGVELPVERWAREVCGNTDGYSALFGLLSGSVADGVRTASGPAVPPGSGSRAPGVADTATLRARLEGLWQELLVPANVSLMPGVRELLARLRGHGVRLAVASSADRRWVTRWLTHYDLADLFDAVVGGDEVARKKPAPDVYLEALSRLGASPGRALAVEDSLTGVAAARAAGLRVVAVPTRYTRSLDYGAADATVSGLSLLTDDFLHRICREDAHVPQP</sequence>
<evidence type="ECO:0000256" key="6">
    <source>
        <dbReference type="ARBA" id="ARBA00023277"/>
    </source>
</evidence>
<proteinExistence type="inferred from homology"/>
<comment type="cofactor">
    <cofactor evidence="1">
        <name>Mg(2+)</name>
        <dbReference type="ChEBI" id="CHEBI:18420"/>
    </cofactor>
</comment>
<dbReference type="SFLD" id="SFLDG01135">
    <property type="entry name" value="C1.5.6:_HAD__Beta-PGM__Phospha"/>
    <property type="match status" value="1"/>
</dbReference>
<dbReference type="InterPro" id="IPR023214">
    <property type="entry name" value="HAD_sf"/>
</dbReference>
<dbReference type="AlphaFoldDB" id="A0AB39M0I2"/>
<dbReference type="GO" id="GO:0016787">
    <property type="term" value="F:hydrolase activity"/>
    <property type="evidence" value="ECO:0007669"/>
    <property type="project" value="UniProtKB-KW"/>
</dbReference>
<keyword evidence="4 7" id="KW-0378">Hydrolase</keyword>
<dbReference type="PANTHER" id="PTHR46193:SF18">
    <property type="entry name" value="HEXITOL PHOSPHATASE B"/>
    <property type="match status" value="1"/>
</dbReference>
<dbReference type="PRINTS" id="PR00413">
    <property type="entry name" value="HADHALOGNASE"/>
</dbReference>
<evidence type="ECO:0000256" key="2">
    <source>
        <dbReference type="ARBA" id="ARBA00006171"/>
    </source>
</evidence>
<dbReference type="InterPro" id="IPR051600">
    <property type="entry name" value="Beta-PGM-like"/>
</dbReference>
<dbReference type="InterPro" id="IPR023198">
    <property type="entry name" value="PGP-like_dom2"/>
</dbReference>
<evidence type="ECO:0000256" key="5">
    <source>
        <dbReference type="ARBA" id="ARBA00022842"/>
    </source>
</evidence>
<evidence type="ECO:0000256" key="1">
    <source>
        <dbReference type="ARBA" id="ARBA00001946"/>
    </source>
</evidence>
<dbReference type="InterPro" id="IPR036412">
    <property type="entry name" value="HAD-like_sf"/>
</dbReference>
<evidence type="ECO:0000313" key="7">
    <source>
        <dbReference type="EMBL" id="XDP98442.1"/>
    </source>
</evidence>
<dbReference type="SUPFAM" id="SSF56784">
    <property type="entry name" value="HAD-like"/>
    <property type="match status" value="1"/>
</dbReference>
<keyword evidence="6" id="KW-0119">Carbohydrate metabolism</keyword>
<accession>A0AB39M0I2</accession>
<dbReference type="InterPro" id="IPR006439">
    <property type="entry name" value="HAD-SF_hydro_IA"/>
</dbReference>
<dbReference type="FunFam" id="3.40.50.1000:FF:000036">
    <property type="entry name" value="HAD family hydrolase"/>
    <property type="match status" value="1"/>
</dbReference>
<gene>
    <name evidence="7" type="ORF">AB5J57_33605</name>
</gene>
<dbReference type="SFLD" id="SFLDS00003">
    <property type="entry name" value="Haloacid_Dehalogenase"/>
    <property type="match status" value="1"/>
</dbReference>
<dbReference type="Pfam" id="PF00702">
    <property type="entry name" value="Hydrolase"/>
    <property type="match status" value="1"/>
</dbReference>